<dbReference type="Pfam" id="PF07751">
    <property type="entry name" value="Abi_2"/>
    <property type="match status" value="1"/>
</dbReference>
<dbReference type="EMBL" id="CP124545">
    <property type="protein sequence ID" value="WMN02009.1"/>
    <property type="molecule type" value="Genomic_DNA"/>
</dbReference>
<dbReference type="Proteomes" id="UP001230933">
    <property type="component" value="Chromosome"/>
</dbReference>
<dbReference type="AlphaFoldDB" id="A0AAX3ZZD7"/>
<evidence type="ECO:0000313" key="1">
    <source>
        <dbReference type="EMBL" id="WMN02009.1"/>
    </source>
</evidence>
<reference evidence="1" key="1">
    <citation type="submission" date="2023-08" db="EMBL/GenBank/DDBJ databases">
        <title>Isolation and Characterization of Rhodococcus erythropolis MGMM8.</title>
        <authorList>
            <person name="Diabankana R.G.C."/>
            <person name="Afordoanyi D.M."/>
            <person name="Validov S.Z."/>
        </authorList>
    </citation>
    <scope>NUCLEOTIDE SEQUENCE</scope>
    <source>
        <strain evidence="1">MGMM8</strain>
    </source>
</reference>
<accession>A0AAX3ZZD7</accession>
<gene>
    <name evidence="1" type="ORF">QIE55_30100</name>
</gene>
<dbReference type="InterPro" id="IPR011664">
    <property type="entry name" value="Abi_system_AbiD/AbiF-like"/>
</dbReference>
<sequence>MDYDKPHLTYADQVAKMQQRGIVCPDQDAAIGLVEMVGYYRLSAYIYPFRELLPPDQRQKVSRAHFRAEEIRCDTHVSDIESLWRFDRKLRLKCLDALETVEVGLRTRLAYVLGRRDVFGHVHRESLEPDSCDEPSKRPALGAHHAPADRFDEWIERYRKLESDAKNEDYVVHHRGRYGGELPIWIAVEFLDFGALARLFQLLRKVDQNEIASAMGVKGGPLLGRWLRDLNYLRNLCAHHSRLWNRTLTYKAGNFNKTQVGEDLQHVASGGSREKLYVPIACLAYLTRRISPRSTWPLDLRSHVKKFPVIEGISPGRDMGFVEGWESLPLWSAVPAKG</sequence>
<organism evidence="1 2">
    <name type="scientific">Rhodococcus erythropolis</name>
    <name type="common">Arthrobacter picolinophilus</name>
    <dbReference type="NCBI Taxonomy" id="1833"/>
    <lineage>
        <taxon>Bacteria</taxon>
        <taxon>Bacillati</taxon>
        <taxon>Actinomycetota</taxon>
        <taxon>Actinomycetes</taxon>
        <taxon>Mycobacteriales</taxon>
        <taxon>Nocardiaceae</taxon>
        <taxon>Rhodococcus</taxon>
        <taxon>Rhodococcus erythropolis group</taxon>
    </lineage>
</organism>
<proteinExistence type="predicted"/>
<protein>
    <submittedName>
        <fullName evidence="1">Abi family protein</fullName>
    </submittedName>
</protein>
<evidence type="ECO:0000313" key="2">
    <source>
        <dbReference type="Proteomes" id="UP001230933"/>
    </source>
</evidence>
<name>A0AAX3ZZD7_RHOER</name>
<dbReference type="RefSeq" id="WP_308371774.1">
    <property type="nucleotide sequence ID" value="NZ_CP124545.1"/>
</dbReference>